<evidence type="ECO:0000256" key="6">
    <source>
        <dbReference type="PROSITE-ProRule" id="PRU00169"/>
    </source>
</evidence>
<keyword evidence="1" id="KW-0547">Nucleotide-binding</keyword>
<dbReference type="Gene3D" id="3.40.50.300">
    <property type="entry name" value="P-loop containing nucleotide triphosphate hydrolases"/>
    <property type="match status" value="1"/>
</dbReference>
<dbReference type="RefSeq" id="WP_074216704.1">
    <property type="nucleotide sequence ID" value="NZ_FSRG01000005.1"/>
</dbReference>
<reference evidence="10" key="1">
    <citation type="submission" date="2016-11" db="EMBL/GenBank/DDBJ databases">
        <authorList>
            <person name="Varghese N."/>
            <person name="Submissions S."/>
        </authorList>
    </citation>
    <scope>NUCLEOTIDE SEQUENCE [LARGE SCALE GENOMIC DNA]</scope>
    <source>
        <strain evidence="10">DSM 17456</strain>
    </source>
</reference>
<dbReference type="PANTHER" id="PTHR32071:SF113">
    <property type="entry name" value="ALGINATE BIOSYNTHESIS TRANSCRIPTIONAL REGULATORY PROTEIN ALGB"/>
    <property type="match status" value="1"/>
</dbReference>
<evidence type="ECO:0000313" key="9">
    <source>
        <dbReference type="EMBL" id="SIO12954.1"/>
    </source>
</evidence>
<evidence type="ECO:0000256" key="5">
    <source>
        <dbReference type="ARBA" id="ARBA00023163"/>
    </source>
</evidence>
<dbReference type="SUPFAM" id="SSF46689">
    <property type="entry name" value="Homeodomain-like"/>
    <property type="match status" value="1"/>
</dbReference>
<dbReference type="GO" id="GO:0006355">
    <property type="term" value="P:regulation of DNA-templated transcription"/>
    <property type="evidence" value="ECO:0007669"/>
    <property type="project" value="InterPro"/>
</dbReference>
<dbReference type="SMART" id="SM00382">
    <property type="entry name" value="AAA"/>
    <property type="match status" value="1"/>
</dbReference>
<evidence type="ECO:0000256" key="2">
    <source>
        <dbReference type="ARBA" id="ARBA00022840"/>
    </source>
</evidence>
<dbReference type="GO" id="GO:0005524">
    <property type="term" value="F:ATP binding"/>
    <property type="evidence" value="ECO:0007669"/>
    <property type="project" value="UniProtKB-KW"/>
</dbReference>
<dbReference type="GO" id="GO:0003677">
    <property type="term" value="F:DNA binding"/>
    <property type="evidence" value="ECO:0007669"/>
    <property type="project" value="UniProtKB-KW"/>
</dbReference>
<dbReference type="PROSITE" id="PS50110">
    <property type="entry name" value="RESPONSE_REGULATORY"/>
    <property type="match status" value="1"/>
</dbReference>
<dbReference type="SUPFAM" id="SSF52540">
    <property type="entry name" value="P-loop containing nucleoside triphosphate hydrolases"/>
    <property type="match status" value="1"/>
</dbReference>
<keyword evidence="6" id="KW-0597">Phosphoprotein</keyword>
<dbReference type="Gene3D" id="3.40.50.2300">
    <property type="match status" value="1"/>
</dbReference>
<dbReference type="Pfam" id="PF25601">
    <property type="entry name" value="AAA_lid_14"/>
    <property type="match status" value="1"/>
</dbReference>
<dbReference type="InterPro" id="IPR003593">
    <property type="entry name" value="AAA+_ATPase"/>
</dbReference>
<dbReference type="InterPro" id="IPR025662">
    <property type="entry name" value="Sigma_54_int_dom_ATP-bd_1"/>
</dbReference>
<dbReference type="PROSITE" id="PS00688">
    <property type="entry name" value="SIGMA54_INTERACT_3"/>
    <property type="match status" value="1"/>
</dbReference>
<protein>
    <submittedName>
        <fullName evidence="9">Two-component system, NtrC family, response regulator</fullName>
    </submittedName>
</protein>
<sequence length="474" mass="52608">MNTPAILIIDDDPDVTYALSRAARHLGYEADAAATIHDALLKAAQKEFDAVFLDVQLPDGNGMDIITDIMNQPAHPELIIITGNGDPEAAELAISSGAWDYVEKGDSIHAIMDTLSNALEYRSDKLSSRKIRQIQALRRESIIGESTAITRCLEQVGKLADSDMNVLLSGETGTGKELFARALHNNSARSKGPFIVVDCAALPENLVESILFGHEKGSFTGALQDKEGLVLQANNGTLFLDEIGELPPSTQKTFLRVLQERTVRPLGSKKEIPCNFRLISATNRDLDAMQDEDTFRTDLAYRICAAKITLPPLRERHEDIPLLIDHYMTLFFKKNGLSSKAFNPSVLTTLEEYDWPGNIRELVNAVEFMVSTSRNESRIFIKHLPPSLRARLAKSRITPNESPKKGLPSNFTYEVSDEGLPTMQEHRNAVMEKAEHSYLTQLLNSTKGSIKQAVELSGLSQSRLYALLKKHRLK</sequence>
<evidence type="ECO:0000256" key="1">
    <source>
        <dbReference type="ARBA" id="ARBA00022741"/>
    </source>
</evidence>
<evidence type="ECO:0000256" key="4">
    <source>
        <dbReference type="ARBA" id="ARBA00023125"/>
    </source>
</evidence>
<dbReference type="EMBL" id="FSRG01000005">
    <property type="protein sequence ID" value="SIO12954.1"/>
    <property type="molecule type" value="Genomic_DNA"/>
</dbReference>
<dbReference type="SMART" id="SM00448">
    <property type="entry name" value="REC"/>
    <property type="match status" value="1"/>
</dbReference>
<dbReference type="Pfam" id="PF00072">
    <property type="entry name" value="Response_reg"/>
    <property type="match status" value="1"/>
</dbReference>
<dbReference type="GO" id="GO:0000160">
    <property type="term" value="P:phosphorelay signal transduction system"/>
    <property type="evidence" value="ECO:0007669"/>
    <property type="project" value="InterPro"/>
</dbReference>
<dbReference type="CDD" id="cd00009">
    <property type="entry name" value="AAA"/>
    <property type="match status" value="1"/>
</dbReference>
<evidence type="ECO:0000259" key="8">
    <source>
        <dbReference type="PROSITE" id="PS50110"/>
    </source>
</evidence>
<dbReference type="OrthoDB" id="9763792at2"/>
<dbReference type="AlphaFoldDB" id="A0A1N6GZI8"/>
<dbReference type="PROSITE" id="PS50045">
    <property type="entry name" value="SIGMA54_INTERACT_4"/>
    <property type="match status" value="1"/>
</dbReference>
<dbReference type="PROSITE" id="PS00675">
    <property type="entry name" value="SIGMA54_INTERACT_1"/>
    <property type="match status" value="1"/>
</dbReference>
<accession>A0A1N6GZI8</accession>
<organism evidence="9 10">
    <name type="scientific">Halodesulfovibrio marinisediminis DSM 17456</name>
    <dbReference type="NCBI Taxonomy" id="1121457"/>
    <lineage>
        <taxon>Bacteria</taxon>
        <taxon>Pseudomonadati</taxon>
        <taxon>Thermodesulfobacteriota</taxon>
        <taxon>Desulfovibrionia</taxon>
        <taxon>Desulfovibrionales</taxon>
        <taxon>Desulfovibrionaceae</taxon>
        <taxon>Halodesulfovibrio</taxon>
    </lineage>
</organism>
<keyword evidence="3" id="KW-0805">Transcription regulation</keyword>
<gene>
    <name evidence="9" type="ORF">SAMN02745161_1912</name>
</gene>
<name>A0A1N6GZI8_9BACT</name>
<dbReference type="InterPro" id="IPR002078">
    <property type="entry name" value="Sigma_54_int"/>
</dbReference>
<keyword evidence="10" id="KW-1185">Reference proteome</keyword>
<dbReference type="STRING" id="1121457.SAMN02745161_1912"/>
<evidence type="ECO:0000313" key="10">
    <source>
        <dbReference type="Proteomes" id="UP000184694"/>
    </source>
</evidence>
<dbReference type="PANTHER" id="PTHR32071">
    <property type="entry name" value="TRANSCRIPTIONAL REGULATORY PROTEIN"/>
    <property type="match status" value="1"/>
</dbReference>
<dbReference type="InterPro" id="IPR025943">
    <property type="entry name" value="Sigma_54_int_dom_ATP-bd_2"/>
</dbReference>
<dbReference type="InterPro" id="IPR001789">
    <property type="entry name" value="Sig_transdc_resp-reg_receiver"/>
</dbReference>
<dbReference type="Proteomes" id="UP000184694">
    <property type="component" value="Unassembled WGS sequence"/>
</dbReference>
<keyword evidence="2" id="KW-0067">ATP-binding</keyword>
<evidence type="ECO:0000256" key="3">
    <source>
        <dbReference type="ARBA" id="ARBA00023015"/>
    </source>
</evidence>
<dbReference type="PROSITE" id="PS00676">
    <property type="entry name" value="SIGMA54_INTERACT_2"/>
    <property type="match status" value="1"/>
</dbReference>
<feature type="domain" description="Response regulatory" evidence="8">
    <location>
        <begin position="5"/>
        <end position="119"/>
    </location>
</feature>
<dbReference type="InterPro" id="IPR025944">
    <property type="entry name" value="Sigma_54_int_dom_CS"/>
</dbReference>
<dbReference type="FunFam" id="3.40.50.300:FF:000006">
    <property type="entry name" value="DNA-binding transcriptional regulator NtrC"/>
    <property type="match status" value="1"/>
</dbReference>
<dbReference type="Gene3D" id="1.10.8.60">
    <property type="match status" value="1"/>
</dbReference>
<dbReference type="Pfam" id="PF00158">
    <property type="entry name" value="Sigma54_activat"/>
    <property type="match status" value="1"/>
</dbReference>
<evidence type="ECO:0000259" key="7">
    <source>
        <dbReference type="PROSITE" id="PS50045"/>
    </source>
</evidence>
<dbReference type="SUPFAM" id="SSF52172">
    <property type="entry name" value="CheY-like"/>
    <property type="match status" value="1"/>
</dbReference>
<keyword evidence="4" id="KW-0238">DNA-binding</keyword>
<dbReference type="Gene3D" id="1.10.10.60">
    <property type="entry name" value="Homeodomain-like"/>
    <property type="match status" value="1"/>
</dbReference>
<dbReference type="CDD" id="cd00156">
    <property type="entry name" value="REC"/>
    <property type="match status" value="1"/>
</dbReference>
<dbReference type="InterPro" id="IPR011006">
    <property type="entry name" value="CheY-like_superfamily"/>
</dbReference>
<proteinExistence type="predicted"/>
<dbReference type="InterPro" id="IPR009057">
    <property type="entry name" value="Homeodomain-like_sf"/>
</dbReference>
<feature type="domain" description="Sigma-54 factor interaction" evidence="7">
    <location>
        <begin position="142"/>
        <end position="371"/>
    </location>
</feature>
<feature type="modified residue" description="4-aspartylphosphate" evidence="6">
    <location>
        <position position="54"/>
    </location>
</feature>
<dbReference type="InterPro" id="IPR027417">
    <property type="entry name" value="P-loop_NTPase"/>
</dbReference>
<keyword evidence="5" id="KW-0804">Transcription</keyword>
<dbReference type="InterPro" id="IPR058031">
    <property type="entry name" value="AAA_lid_NorR"/>
</dbReference>